<keyword evidence="2" id="KW-1185">Reference proteome</keyword>
<gene>
    <name evidence="1" type="ORF">SASPL_129495</name>
</gene>
<organism evidence="1">
    <name type="scientific">Salvia splendens</name>
    <name type="common">Scarlet sage</name>
    <dbReference type="NCBI Taxonomy" id="180675"/>
    <lineage>
        <taxon>Eukaryota</taxon>
        <taxon>Viridiplantae</taxon>
        <taxon>Streptophyta</taxon>
        <taxon>Embryophyta</taxon>
        <taxon>Tracheophyta</taxon>
        <taxon>Spermatophyta</taxon>
        <taxon>Magnoliopsida</taxon>
        <taxon>eudicotyledons</taxon>
        <taxon>Gunneridae</taxon>
        <taxon>Pentapetalae</taxon>
        <taxon>asterids</taxon>
        <taxon>lamiids</taxon>
        <taxon>Lamiales</taxon>
        <taxon>Lamiaceae</taxon>
        <taxon>Nepetoideae</taxon>
        <taxon>Mentheae</taxon>
        <taxon>Salviinae</taxon>
        <taxon>Salvia</taxon>
        <taxon>Salvia subgen. Calosphace</taxon>
        <taxon>core Calosphace</taxon>
    </lineage>
</organism>
<evidence type="ECO:0000313" key="1">
    <source>
        <dbReference type="EMBL" id="KAG6411413.1"/>
    </source>
</evidence>
<dbReference type="EMBL" id="PNBA02000010">
    <property type="protein sequence ID" value="KAG6411413.1"/>
    <property type="molecule type" value="Genomic_DNA"/>
</dbReference>
<dbReference type="InterPro" id="IPR044809">
    <property type="entry name" value="AUF1-like"/>
</dbReference>
<accession>A0A8X8XDF5</accession>
<name>A0A8X8XDF5_SALSN</name>
<sequence length="322" mass="36107">MSTCKRFRSIAPQVDRIFLPIPPKKSDAKDSDQKSSFKNLVIRALTTPFLLISQMIKLKPKPEENNDLDFYSCYVPNEILKNFQGIRGLHLRLPCHGNQKHNPSRNGKNSTTLLKWRAEFGRELHSCVILGAKSWSEKGRVESSGEEAPSRVMADDELKLRIVWTISCLIAASARHYLMQETVKGLRMIESVVVSDESDQGRLCMNKEQIEEIRRSSKAKGDDETTVESRSRVPALRMKMWYLDRLEVPGSGKVMEGATLVVIKPAVGGEDEARKGSPGRSDAEMVADAFEGEGEGEGKVMAEAVRKLMVAKKCYVLEMNSF</sequence>
<proteinExistence type="predicted"/>
<comment type="caution">
    <text evidence="1">The sequence shown here is derived from an EMBL/GenBank/DDBJ whole genome shotgun (WGS) entry which is preliminary data.</text>
</comment>
<dbReference type="Proteomes" id="UP000298416">
    <property type="component" value="Unassembled WGS sequence"/>
</dbReference>
<protein>
    <submittedName>
        <fullName evidence="1">Uncharacterized protein</fullName>
    </submittedName>
</protein>
<evidence type="ECO:0000313" key="2">
    <source>
        <dbReference type="Proteomes" id="UP000298416"/>
    </source>
</evidence>
<dbReference type="PANTHER" id="PTHR31215">
    <property type="entry name" value="OS05G0510400 PROTEIN-RELATED"/>
    <property type="match status" value="1"/>
</dbReference>
<reference evidence="1" key="1">
    <citation type="submission" date="2018-01" db="EMBL/GenBank/DDBJ databases">
        <authorList>
            <person name="Mao J.F."/>
        </authorList>
    </citation>
    <scope>NUCLEOTIDE SEQUENCE</scope>
    <source>
        <strain evidence="1">Huo1</strain>
        <tissue evidence="1">Leaf</tissue>
    </source>
</reference>
<reference evidence="1" key="2">
    <citation type="submission" date="2020-08" db="EMBL/GenBank/DDBJ databases">
        <title>Plant Genome Project.</title>
        <authorList>
            <person name="Zhang R.-G."/>
        </authorList>
    </citation>
    <scope>NUCLEOTIDE SEQUENCE</scope>
    <source>
        <strain evidence="1">Huo1</strain>
        <tissue evidence="1">Leaf</tissue>
    </source>
</reference>
<dbReference type="AlphaFoldDB" id="A0A8X8XDF5"/>